<feature type="coiled-coil region" evidence="4">
    <location>
        <begin position="1"/>
        <end position="66"/>
    </location>
</feature>
<reference evidence="6 7" key="1">
    <citation type="submission" date="2017-01" db="EMBL/GenBank/DDBJ databases">
        <authorList>
            <person name="Cao J.-M."/>
        </authorList>
    </citation>
    <scope>NUCLEOTIDE SEQUENCE [LARGE SCALE GENOMIC DNA]</scope>
    <source>
        <strain evidence="6 7">888-76</strain>
    </source>
</reference>
<comment type="function">
    <text evidence="1">Required for the efficient initiation of filament assembly.</text>
</comment>
<dbReference type="AlphaFoldDB" id="A0A807LB13"/>
<evidence type="ECO:0000313" key="6">
    <source>
        <dbReference type="EMBL" id="APZ04437.1"/>
    </source>
</evidence>
<keyword evidence="6" id="KW-0282">Flagellum</keyword>
<dbReference type="SUPFAM" id="SSF140566">
    <property type="entry name" value="FlgN-like"/>
    <property type="match status" value="1"/>
</dbReference>
<dbReference type="InterPro" id="IPR036679">
    <property type="entry name" value="FlgN-like_sf"/>
</dbReference>
<feature type="compositionally biased region" description="Polar residues" evidence="5">
    <location>
        <begin position="125"/>
        <end position="139"/>
    </location>
</feature>
<accession>A0A807LB13</accession>
<feature type="region of interest" description="Disordered" evidence="5">
    <location>
        <begin position="125"/>
        <end position="147"/>
    </location>
</feature>
<sequence>MENLSVILKKLTGLLEELESTLVEENGQLSRAQINPISLQIISDNKSRLLAAINFYDEQRKQEENQQSVASPYPHKPQLAALWRGITLVVKKSSELNQKNYQLLEMHMKKVNDVKQIVSRATSTTQLYGQSGNHSNDGSGNVYRISV</sequence>
<evidence type="ECO:0000256" key="4">
    <source>
        <dbReference type="SAM" id="Coils"/>
    </source>
</evidence>
<organism evidence="6 7">
    <name type="scientific">Kosakonia cowanii JCM 10956 = DSM 18146</name>
    <dbReference type="NCBI Taxonomy" id="1300165"/>
    <lineage>
        <taxon>Bacteria</taxon>
        <taxon>Pseudomonadati</taxon>
        <taxon>Pseudomonadota</taxon>
        <taxon>Gammaproteobacteria</taxon>
        <taxon>Enterobacterales</taxon>
        <taxon>Enterobacteriaceae</taxon>
        <taxon>Kosakonia</taxon>
    </lineage>
</organism>
<dbReference type="KEGG" id="kco:BWI95_04875"/>
<proteinExistence type="inferred from homology"/>
<keyword evidence="6" id="KW-0966">Cell projection</keyword>
<dbReference type="Pfam" id="PF05130">
    <property type="entry name" value="FlgN"/>
    <property type="match status" value="1"/>
</dbReference>
<keyword evidence="3" id="KW-1005">Bacterial flagellum biogenesis</keyword>
<dbReference type="InterPro" id="IPR007809">
    <property type="entry name" value="FlgN-like"/>
</dbReference>
<keyword evidence="4" id="KW-0175">Coiled coil</keyword>
<evidence type="ECO:0000313" key="7">
    <source>
        <dbReference type="Proteomes" id="UP000187148"/>
    </source>
</evidence>
<protein>
    <submittedName>
        <fullName evidence="6">Flagellar biosynthesis protein FlgN</fullName>
    </submittedName>
</protein>
<gene>
    <name evidence="6" type="ORF">BWI95_04875</name>
</gene>
<evidence type="ECO:0000256" key="2">
    <source>
        <dbReference type="ARBA" id="ARBA00007703"/>
    </source>
</evidence>
<comment type="similarity">
    <text evidence="2">Belongs to the FlgN family.</text>
</comment>
<name>A0A807LB13_9ENTR</name>
<dbReference type="Proteomes" id="UP000187148">
    <property type="component" value="Chromosome"/>
</dbReference>
<dbReference type="GO" id="GO:0044780">
    <property type="term" value="P:bacterial-type flagellum assembly"/>
    <property type="evidence" value="ECO:0007669"/>
    <property type="project" value="InterPro"/>
</dbReference>
<keyword evidence="7" id="KW-1185">Reference proteome</keyword>
<dbReference type="EMBL" id="CP019445">
    <property type="protein sequence ID" value="APZ04437.1"/>
    <property type="molecule type" value="Genomic_DNA"/>
</dbReference>
<evidence type="ECO:0000256" key="3">
    <source>
        <dbReference type="ARBA" id="ARBA00022795"/>
    </source>
</evidence>
<evidence type="ECO:0000256" key="1">
    <source>
        <dbReference type="ARBA" id="ARBA00002397"/>
    </source>
</evidence>
<keyword evidence="6" id="KW-0969">Cilium</keyword>
<evidence type="ECO:0000256" key="5">
    <source>
        <dbReference type="SAM" id="MobiDB-lite"/>
    </source>
</evidence>
<dbReference type="Gene3D" id="1.20.58.300">
    <property type="entry name" value="FlgN-like"/>
    <property type="match status" value="1"/>
</dbReference>
<dbReference type="RefSeq" id="WP_076769091.1">
    <property type="nucleotide sequence ID" value="NZ_CP019445.1"/>
</dbReference>